<evidence type="ECO:0000313" key="2">
    <source>
        <dbReference type="Proteomes" id="UP000199520"/>
    </source>
</evidence>
<organism evidence="1 2">
    <name type="scientific">Pelosinus propionicus DSM 13327</name>
    <dbReference type="NCBI Taxonomy" id="1123291"/>
    <lineage>
        <taxon>Bacteria</taxon>
        <taxon>Bacillati</taxon>
        <taxon>Bacillota</taxon>
        <taxon>Negativicutes</taxon>
        <taxon>Selenomonadales</taxon>
        <taxon>Sporomusaceae</taxon>
        <taxon>Pelosinus</taxon>
    </lineage>
</organism>
<name>A0A1I4KEU2_9FIRM</name>
<evidence type="ECO:0000313" key="1">
    <source>
        <dbReference type="EMBL" id="SFL77169.1"/>
    </source>
</evidence>
<dbReference type="Proteomes" id="UP000199520">
    <property type="component" value="Unassembled WGS sequence"/>
</dbReference>
<protein>
    <submittedName>
        <fullName evidence="1">Uncharacterized protein</fullName>
    </submittedName>
</protein>
<proteinExistence type="predicted"/>
<keyword evidence="2" id="KW-1185">Reference proteome</keyword>
<reference evidence="2" key="1">
    <citation type="submission" date="2016-10" db="EMBL/GenBank/DDBJ databases">
        <authorList>
            <person name="Varghese N."/>
            <person name="Submissions S."/>
        </authorList>
    </citation>
    <scope>NUCLEOTIDE SEQUENCE [LARGE SCALE GENOMIC DNA]</scope>
    <source>
        <strain evidence="2">DSM 13327</strain>
    </source>
</reference>
<dbReference type="EMBL" id="FOTS01000017">
    <property type="protein sequence ID" value="SFL77169.1"/>
    <property type="molecule type" value="Genomic_DNA"/>
</dbReference>
<accession>A0A1I4KEU2</accession>
<sequence length="70" mass="7731">MLSAVCGCLTNSPNTTNTCIGHIPKSSIYLSRTLKGLTPDGRYIHLIKNGRVTYHPGYYTIDGRLLQPHT</sequence>
<dbReference type="OrthoDB" id="1683376at2"/>
<dbReference type="AlphaFoldDB" id="A0A1I4KEU2"/>
<gene>
    <name evidence="1" type="ORF">SAMN04490355_101723</name>
</gene>